<sequence length="146" mass="16709">MVESVFAQLLDFDIGASKVAFVFLEELLIQLRELSKVGDLISLEVCMEIMDLLYETEHTSELFGSPQALAASVLVTAYFFLVPKQRWEFPLLPWVKFATSYDAAEIGELIQYVLLHVLGAEAFKSLSMMKQVKYHINNGWRKLWVT</sequence>
<name>A0A835QL49_VANPL</name>
<organism evidence="1 2">
    <name type="scientific">Vanilla planifolia</name>
    <name type="common">Vanilla</name>
    <dbReference type="NCBI Taxonomy" id="51239"/>
    <lineage>
        <taxon>Eukaryota</taxon>
        <taxon>Viridiplantae</taxon>
        <taxon>Streptophyta</taxon>
        <taxon>Embryophyta</taxon>
        <taxon>Tracheophyta</taxon>
        <taxon>Spermatophyta</taxon>
        <taxon>Magnoliopsida</taxon>
        <taxon>Liliopsida</taxon>
        <taxon>Asparagales</taxon>
        <taxon>Orchidaceae</taxon>
        <taxon>Vanilloideae</taxon>
        <taxon>Vanilleae</taxon>
        <taxon>Vanilla</taxon>
    </lineage>
</organism>
<evidence type="ECO:0000313" key="1">
    <source>
        <dbReference type="EMBL" id="KAG0469707.1"/>
    </source>
</evidence>
<reference evidence="1 2" key="1">
    <citation type="journal article" date="2020" name="Nat. Food">
        <title>A phased Vanilla planifolia genome enables genetic improvement of flavour and production.</title>
        <authorList>
            <person name="Hasing T."/>
            <person name="Tang H."/>
            <person name="Brym M."/>
            <person name="Khazi F."/>
            <person name="Huang T."/>
            <person name="Chambers A.H."/>
        </authorList>
    </citation>
    <scope>NUCLEOTIDE SEQUENCE [LARGE SCALE GENOMIC DNA]</scope>
    <source>
        <tissue evidence="1">Leaf</tissue>
    </source>
</reference>
<gene>
    <name evidence="1" type="ORF">HPP92_016407</name>
</gene>
<proteinExistence type="predicted"/>
<keyword evidence="2" id="KW-1185">Reference proteome</keyword>
<dbReference type="Proteomes" id="UP000636800">
    <property type="component" value="Unassembled WGS sequence"/>
</dbReference>
<comment type="caution">
    <text evidence="1">The sequence shown here is derived from an EMBL/GenBank/DDBJ whole genome shotgun (WGS) entry which is preliminary data.</text>
</comment>
<accession>A0A835QL49</accession>
<evidence type="ECO:0000313" key="2">
    <source>
        <dbReference type="Proteomes" id="UP000636800"/>
    </source>
</evidence>
<dbReference type="AlphaFoldDB" id="A0A835QL49"/>
<dbReference type="OrthoDB" id="2016915at2759"/>
<protein>
    <submittedName>
        <fullName evidence="1">Uncharacterized protein</fullName>
    </submittedName>
</protein>
<dbReference type="EMBL" id="JADCNL010000008">
    <property type="protein sequence ID" value="KAG0469707.1"/>
    <property type="molecule type" value="Genomic_DNA"/>
</dbReference>